<organism evidence="2 3">
    <name type="scientific">Amphibalanus amphitrite</name>
    <name type="common">Striped barnacle</name>
    <name type="synonym">Balanus amphitrite</name>
    <dbReference type="NCBI Taxonomy" id="1232801"/>
    <lineage>
        <taxon>Eukaryota</taxon>
        <taxon>Metazoa</taxon>
        <taxon>Ecdysozoa</taxon>
        <taxon>Arthropoda</taxon>
        <taxon>Crustacea</taxon>
        <taxon>Multicrustacea</taxon>
        <taxon>Cirripedia</taxon>
        <taxon>Thoracica</taxon>
        <taxon>Thoracicalcarea</taxon>
        <taxon>Balanomorpha</taxon>
        <taxon>Balanoidea</taxon>
        <taxon>Balanidae</taxon>
        <taxon>Amphibalaninae</taxon>
        <taxon>Amphibalanus</taxon>
    </lineage>
</organism>
<sequence>MLTLLLLAISPGPAYSQGCAGPADGQTLICYTESWSPVEEASTCGCSHLVLPPIQLDDTFSVIVCTSARPSIGPS</sequence>
<keyword evidence="1" id="KW-0732">Signal</keyword>
<evidence type="ECO:0000313" key="3">
    <source>
        <dbReference type="Proteomes" id="UP000440578"/>
    </source>
</evidence>
<proteinExistence type="predicted"/>
<dbReference type="Proteomes" id="UP000440578">
    <property type="component" value="Unassembled WGS sequence"/>
</dbReference>
<reference evidence="2 3" key="1">
    <citation type="submission" date="2019-07" db="EMBL/GenBank/DDBJ databases">
        <title>Draft genome assembly of a fouling barnacle, Amphibalanus amphitrite (Darwin, 1854): The first reference genome for Thecostraca.</title>
        <authorList>
            <person name="Kim W."/>
        </authorList>
    </citation>
    <scope>NUCLEOTIDE SEQUENCE [LARGE SCALE GENOMIC DNA]</scope>
    <source>
        <strain evidence="2">SNU_AA5</strain>
        <tissue evidence="2">Soma without cirri and trophi</tissue>
    </source>
</reference>
<evidence type="ECO:0000313" key="2">
    <source>
        <dbReference type="EMBL" id="KAF0293861.1"/>
    </source>
</evidence>
<feature type="signal peptide" evidence="1">
    <location>
        <begin position="1"/>
        <end position="16"/>
    </location>
</feature>
<accession>A0A6A4VWV9</accession>
<name>A0A6A4VWV9_AMPAM</name>
<evidence type="ECO:0000256" key="1">
    <source>
        <dbReference type="SAM" id="SignalP"/>
    </source>
</evidence>
<comment type="caution">
    <text evidence="2">The sequence shown here is derived from an EMBL/GenBank/DDBJ whole genome shotgun (WGS) entry which is preliminary data.</text>
</comment>
<dbReference type="EMBL" id="VIIS01001717">
    <property type="protein sequence ID" value="KAF0293861.1"/>
    <property type="molecule type" value="Genomic_DNA"/>
</dbReference>
<keyword evidence="3" id="KW-1185">Reference proteome</keyword>
<feature type="chain" id="PRO_5025619566" evidence="1">
    <location>
        <begin position="17"/>
        <end position="75"/>
    </location>
</feature>
<dbReference type="AlphaFoldDB" id="A0A6A4VWV9"/>
<dbReference type="OrthoDB" id="76388at2759"/>
<protein>
    <submittedName>
        <fullName evidence="2">Uncharacterized protein</fullName>
    </submittedName>
</protein>
<gene>
    <name evidence="2" type="ORF">FJT64_008412</name>
</gene>